<dbReference type="Gene3D" id="3.30.2270.10">
    <property type="entry name" value="Folate-binding superfamily"/>
    <property type="match status" value="1"/>
</dbReference>
<gene>
    <name evidence="1" type="ORF">O4U47_28320</name>
</gene>
<proteinExistence type="predicted"/>
<keyword evidence="2" id="KW-1185">Reference proteome</keyword>
<name>A0ABT4TVL6_9ACTN</name>
<organism evidence="1 2">
    <name type="scientific">Nocardiopsis suaedae</name>
    <dbReference type="NCBI Taxonomy" id="3018444"/>
    <lineage>
        <taxon>Bacteria</taxon>
        <taxon>Bacillati</taxon>
        <taxon>Actinomycetota</taxon>
        <taxon>Actinomycetes</taxon>
        <taxon>Streptosporangiales</taxon>
        <taxon>Nocardiopsidaceae</taxon>
        <taxon>Nocardiopsis</taxon>
    </lineage>
</organism>
<protein>
    <submittedName>
        <fullName evidence="1">Sarcosine oxidase subunit delta</fullName>
    </submittedName>
</protein>
<evidence type="ECO:0000313" key="2">
    <source>
        <dbReference type="Proteomes" id="UP001165685"/>
    </source>
</evidence>
<dbReference type="InterPro" id="IPR038561">
    <property type="entry name" value="SoxD_sf"/>
</dbReference>
<dbReference type="Proteomes" id="UP001165685">
    <property type="component" value="Unassembled WGS sequence"/>
</dbReference>
<reference evidence="1" key="1">
    <citation type="submission" date="2023-01" db="EMBL/GenBank/DDBJ databases">
        <title>Draft genome sequence of Nocardiopsis sp. LSu2-4 isolated from halophytes.</title>
        <authorList>
            <person name="Duangmal K."/>
            <person name="Chantavorakit T."/>
        </authorList>
    </citation>
    <scope>NUCLEOTIDE SEQUENCE</scope>
    <source>
        <strain evidence="1">LSu2-4</strain>
    </source>
</reference>
<comment type="caution">
    <text evidence="1">The sequence shown here is derived from an EMBL/GenBank/DDBJ whole genome shotgun (WGS) entry which is preliminary data.</text>
</comment>
<accession>A0ABT4TVL6</accession>
<sequence>MLLIPCPWCGPRDEREFRYGGQAHIAYPADPSALGDEAWADYLFMRDNPAGRHAERWFHGSGCRAWCDVERDTVDYTVTGSCTTGAHPAGGPDTGPCTSPYCVRRAVPSTGGTR</sequence>
<evidence type="ECO:0000313" key="1">
    <source>
        <dbReference type="EMBL" id="MDA2808446.1"/>
    </source>
</evidence>
<dbReference type="InterPro" id="IPR006279">
    <property type="entry name" value="SoxD"/>
</dbReference>
<dbReference type="Pfam" id="PF04267">
    <property type="entry name" value="SoxD"/>
    <property type="match status" value="1"/>
</dbReference>
<dbReference type="RefSeq" id="WP_270681040.1">
    <property type="nucleotide sequence ID" value="NZ_JAQFWP010000085.1"/>
</dbReference>
<dbReference type="EMBL" id="JAQFWP010000085">
    <property type="protein sequence ID" value="MDA2808446.1"/>
    <property type="molecule type" value="Genomic_DNA"/>
</dbReference>